<dbReference type="Pfam" id="PF00486">
    <property type="entry name" value="Trans_reg_C"/>
    <property type="match status" value="1"/>
</dbReference>
<keyword evidence="3" id="KW-0238">DNA-binding</keyword>
<proteinExistence type="predicted"/>
<dbReference type="GO" id="GO:0032993">
    <property type="term" value="C:protein-DNA complex"/>
    <property type="evidence" value="ECO:0007669"/>
    <property type="project" value="TreeGrafter"/>
</dbReference>
<dbReference type="Proteomes" id="UP000290378">
    <property type="component" value="Unassembled WGS sequence"/>
</dbReference>
<reference evidence="4 5" key="1">
    <citation type="submission" date="2017-09" db="EMBL/GenBank/DDBJ databases">
        <title>Genomics of the genus Arcobacter.</title>
        <authorList>
            <person name="Perez-Cataluna A."/>
            <person name="Figueras M.J."/>
            <person name="Salas-Masso N."/>
        </authorList>
    </citation>
    <scope>NUCLEOTIDE SEQUENCE [LARGE SCALE GENOMIC DNA]</scope>
    <source>
        <strain evidence="4 5">CECT 7834</strain>
    </source>
</reference>
<dbReference type="InterPro" id="IPR036388">
    <property type="entry name" value="WH-like_DNA-bd_sf"/>
</dbReference>
<dbReference type="InterPro" id="IPR001867">
    <property type="entry name" value="OmpR/PhoB-type_DNA-bd"/>
</dbReference>
<dbReference type="GO" id="GO:0006355">
    <property type="term" value="P:regulation of DNA-templated transcription"/>
    <property type="evidence" value="ECO:0007669"/>
    <property type="project" value="InterPro"/>
</dbReference>
<dbReference type="PANTHER" id="PTHR48111">
    <property type="entry name" value="REGULATOR OF RPOS"/>
    <property type="match status" value="1"/>
</dbReference>
<keyword evidence="5" id="KW-1185">Reference proteome</keyword>
<dbReference type="SUPFAM" id="SSF52172">
    <property type="entry name" value="CheY-like"/>
    <property type="match status" value="1"/>
</dbReference>
<gene>
    <name evidence="4" type="ORF">CP963_08450</name>
</gene>
<evidence type="ECO:0000256" key="2">
    <source>
        <dbReference type="ARBA" id="ARBA00023012"/>
    </source>
</evidence>
<evidence type="ECO:0000256" key="3">
    <source>
        <dbReference type="ARBA" id="ARBA00023125"/>
    </source>
</evidence>
<accession>A0A6M8NTG2</accession>
<dbReference type="RefSeq" id="WP_129013737.1">
    <property type="nucleotide sequence ID" value="NZ_CBCSEI010000010.1"/>
</dbReference>
<dbReference type="GO" id="GO:0000976">
    <property type="term" value="F:transcription cis-regulatory region binding"/>
    <property type="evidence" value="ECO:0007669"/>
    <property type="project" value="TreeGrafter"/>
</dbReference>
<dbReference type="Gene3D" id="1.10.10.10">
    <property type="entry name" value="Winged helix-like DNA-binding domain superfamily/Winged helix DNA-binding domain"/>
    <property type="match status" value="1"/>
</dbReference>
<dbReference type="PANTHER" id="PTHR48111:SF40">
    <property type="entry name" value="PHOSPHATE REGULON TRANSCRIPTIONAL REGULATORY PROTEIN PHOB"/>
    <property type="match status" value="1"/>
</dbReference>
<evidence type="ECO:0000313" key="4">
    <source>
        <dbReference type="EMBL" id="RXI40412.1"/>
    </source>
</evidence>
<dbReference type="Pfam" id="PF00072">
    <property type="entry name" value="Response_reg"/>
    <property type="match status" value="1"/>
</dbReference>
<protein>
    <submittedName>
        <fullName evidence="4">Signal transduction protein</fullName>
    </submittedName>
</protein>
<dbReference type="GO" id="GO:0005829">
    <property type="term" value="C:cytosol"/>
    <property type="evidence" value="ECO:0007669"/>
    <property type="project" value="TreeGrafter"/>
</dbReference>
<dbReference type="PROSITE" id="PS51755">
    <property type="entry name" value="OMPR_PHOB"/>
    <property type="match status" value="1"/>
</dbReference>
<dbReference type="InterPro" id="IPR001789">
    <property type="entry name" value="Sig_transdc_resp-reg_receiver"/>
</dbReference>
<dbReference type="CDD" id="cd17534">
    <property type="entry name" value="REC_DC-like"/>
    <property type="match status" value="1"/>
</dbReference>
<organism evidence="4 5">
    <name type="scientific">Arcobacter cloacae</name>
    <dbReference type="NCBI Taxonomy" id="1054034"/>
    <lineage>
        <taxon>Bacteria</taxon>
        <taxon>Pseudomonadati</taxon>
        <taxon>Campylobacterota</taxon>
        <taxon>Epsilonproteobacteria</taxon>
        <taxon>Campylobacterales</taxon>
        <taxon>Arcobacteraceae</taxon>
        <taxon>Arcobacter</taxon>
    </lineage>
</organism>
<evidence type="ECO:0000313" key="5">
    <source>
        <dbReference type="Proteomes" id="UP000290378"/>
    </source>
</evidence>
<comment type="caution">
    <text evidence="4">The sequence shown here is derived from an EMBL/GenBank/DDBJ whole genome shotgun (WGS) entry which is preliminary data.</text>
</comment>
<dbReference type="PROSITE" id="PS50110">
    <property type="entry name" value="RESPONSE_REGULATORY"/>
    <property type="match status" value="1"/>
</dbReference>
<dbReference type="InterPro" id="IPR011006">
    <property type="entry name" value="CheY-like_superfamily"/>
</dbReference>
<sequence>MCKNSLKDISILIIEDEVILALGLKETLKSFGYSILGIEANLQGVIKILENNTPTLAIVDIKLKGLNNGIEIAKYLWQIKKIPIIFLTSYCDEKTIEKTFSCEPYGYLVKPCKDKELHTTIQTALNKHNYFFKNLETFEAKDNFLELENNLKFHKGKAILYKDDCAIKLTRNETKIIELLSEYPNESVSFEKISTYIWRESIYDLGKLRTLIYRLKQKIGFEIIENVFESGYKLKVK</sequence>
<keyword evidence="1" id="KW-0597">Phosphoprotein</keyword>
<dbReference type="AlphaFoldDB" id="A0A6M8NTG2"/>
<dbReference type="SMART" id="SM00448">
    <property type="entry name" value="REC"/>
    <property type="match status" value="1"/>
</dbReference>
<dbReference type="Gene3D" id="3.40.50.2300">
    <property type="match status" value="1"/>
</dbReference>
<dbReference type="SMART" id="SM00862">
    <property type="entry name" value="Trans_reg_C"/>
    <property type="match status" value="1"/>
</dbReference>
<name>A0A6M8NTG2_9BACT</name>
<dbReference type="GO" id="GO:0000156">
    <property type="term" value="F:phosphorelay response regulator activity"/>
    <property type="evidence" value="ECO:0007669"/>
    <property type="project" value="TreeGrafter"/>
</dbReference>
<keyword evidence="2" id="KW-0902">Two-component regulatory system</keyword>
<dbReference type="InterPro" id="IPR016032">
    <property type="entry name" value="Sig_transdc_resp-reg_C-effctor"/>
</dbReference>
<dbReference type="EMBL" id="NXII01000010">
    <property type="protein sequence ID" value="RXI40412.1"/>
    <property type="molecule type" value="Genomic_DNA"/>
</dbReference>
<evidence type="ECO:0000256" key="1">
    <source>
        <dbReference type="ARBA" id="ARBA00022553"/>
    </source>
</evidence>
<dbReference type="SUPFAM" id="SSF46894">
    <property type="entry name" value="C-terminal effector domain of the bipartite response regulators"/>
    <property type="match status" value="1"/>
</dbReference>
<dbReference type="InterPro" id="IPR039420">
    <property type="entry name" value="WalR-like"/>
</dbReference>